<feature type="transmembrane region" description="Helical" evidence="7">
    <location>
        <begin position="306"/>
        <end position="327"/>
    </location>
</feature>
<evidence type="ECO:0000256" key="4">
    <source>
        <dbReference type="ARBA" id="ARBA00022692"/>
    </source>
</evidence>
<feature type="transmembrane region" description="Helical" evidence="7">
    <location>
        <begin position="262"/>
        <end position="286"/>
    </location>
</feature>
<organism evidence="8 9">
    <name type="scientific">Lactuca saligna</name>
    <name type="common">Willowleaf lettuce</name>
    <dbReference type="NCBI Taxonomy" id="75948"/>
    <lineage>
        <taxon>Eukaryota</taxon>
        <taxon>Viridiplantae</taxon>
        <taxon>Streptophyta</taxon>
        <taxon>Embryophyta</taxon>
        <taxon>Tracheophyta</taxon>
        <taxon>Spermatophyta</taxon>
        <taxon>Magnoliopsida</taxon>
        <taxon>eudicotyledons</taxon>
        <taxon>Gunneridae</taxon>
        <taxon>Pentapetalae</taxon>
        <taxon>asterids</taxon>
        <taxon>campanulids</taxon>
        <taxon>Asterales</taxon>
        <taxon>Asteraceae</taxon>
        <taxon>Cichorioideae</taxon>
        <taxon>Cichorieae</taxon>
        <taxon>Lactucinae</taxon>
        <taxon>Lactuca</taxon>
    </lineage>
</organism>
<comment type="subcellular location">
    <subcellularLocation>
        <location evidence="1">Membrane</location>
        <topology evidence="1">Multi-pass membrane protein</topology>
    </subcellularLocation>
</comment>
<dbReference type="Pfam" id="PF01733">
    <property type="entry name" value="Nucleoside_tran"/>
    <property type="match status" value="1"/>
</dbReference>
<feature type="transmembrane region" description="Helical" evidence="7">
    <location>
        <begin position="128"/>
        <end position="150"/>
    </location>
</feature>
<feature type="transmembrane region" description="Helical" evidence="7">
    <location>
        <begin position="162"/>
        <end position="180"/>
    </location>
</feature>
<dbReference type="Proteomes" id="UP001177003">
    <property type="component" value="Chromosome 0"/>
</dbReference>
<feature type="transmembrane region" description="Helical" evidence="7">
    <location>
        <begin position="62"/>
        <end position="85"/>
    </location>
</feature>
<dbReference type="GO" id="GO:0005886">
    <property type="term" value="C:plasma membrane"/>
    <property type="evidence" value="ECO:0007669"/>
    <property type="project" value="TreeGrafter"/>
</dbReference>
<sequence>MVNQHWEPSAGDDQTDEPKDPYYIAYIIHFLLGAGYLVPWNSFITAVDYFQYLYPAKHISKVFSVAYMVAAMTVLFILTCWSSFLKMKLPALKTRMNLGYALFVLVLFVAPITDWVDHRDEFGRGSNFAFVVLVSMVAVTGFAEGLTGGSLVGATGKLPGRYMQALVAGNASAGVLVCMLRIITKASLPRSRKGLRTSTHIYFFTSTLIELLCIICFNLLHRIPTIQHYITKTTQTSHLDDHPPKTELRRPETLLVFKKLRWLAVSMVTIYVVTLSIFPGIGRVVFFPLFMGCIFGPNWLRKEVPVVLLTLLLGVSNGYLTSVLMIVAPKVVAVEESNIAGIVMSLFLAIGLVIGSALGWLWNIRRR</sequence>
<name>A0AA35Y700_LACSI</name>
<feature type="transmembrane region" description="Helical" evidence="7">
    <location>
        <begin position="97"/>
        <end position="116"/>
    </location>
</feature>
<evidence type="ECO:0000256" key="7">
    <source>
        <dbReference type="SAM" id="Phobius"/>
    </source>
</evidence>
<keyword evidence="6 7" id="KW-0472">Membrane</keyword>
<evidence type="ECO:0000313" key="9">
    <source>
        <dbReference type="Proteomes" id="UP001177003"/>
    </source>
</evidence>
<keyword evidence="5 7" id="KW-1133">Transmembrane helix</keyword>
<evidence type="ECO:0000256" key="2">
    <source>
        <dbReference type="ARBA" id="ARBA00007965"/>
    </source>
</evidence>
<dbReference type="EMBL" id="OX465086">
    <property type="protein sequence ID" value="CAI9263072.1"/>
    <property type="molecule type" value="Genomic_DNA"/>
</dbReference>
<keyword evidence="4 7" id="KW-0812">Transmembrane</keyword>
<protein>
    <recommendedName>
        <fullName evidence="10">Equilibrative nucleoside transporter</fullName>
    </recommendedName>
</protein>
<evidence type="ECO:0000256" key="1">
    <source>
        <dbReference type="ARBA" id="ARBA00004141"/>
    </source>
</evidence>
<evidence type="ECO:0000256" key="5">
    <source>
        <dbReference type="ARBA" id="ARBA00022989"/>
    </source>
</evidence>
<dbReference type="PANTHER" id="PTHR10332:SF76">
    <property type="entry name" value="EQUILIBRATIVE NUCLEOSIDE TRANSPORTER, MAJOR FACILITATOR SUPERFAMILY DOMAIN PROTEIN-RELATED"/>
    <property type="match status" value="1"/>
</dbReference>
<evidence type="ECO:0000256" key="3">
    <source>
        <dbReference type="ARBA" id="ARBA00022448"/>
    </source>
</evidence>
<feature type="transmembrane region" description="Helical" evidence="7">
    <location>
        <begin position="23"/>
        <end position="50"/>
    </location>
</feature>
<comment type="similarity">
    <text evidence="2">Belongs to the SLC29A/ENT transporter (TC 2.A.57) family.</text>
</comment>
<accession>A0AA35Y700</accession>
<evidence type="ECO:0000313" key="8">
    <source>
        <dbReference type="EMBL" id="CAI9263072.1"/>
    </source>
</evidence>
<keyword evidence="3" id="KW-0813">Transport</keyword>
<dbReference type="PIRSF" id="PIRSF016379">
    <property type="entry name" value="ENT"/>
    <property type="match status" value="1"/>
</dbReference>
<evidence type="ECO:0000256" key="6">
    <source>
        <dbReference type="ARBA" id="ARBA00023136"/>
    </source>
</evidence>
<feature type="transmembrane region" description="Helical" evidence="7">
    <location>
        <begin position="201"/>
        <end position="220"/>
    </location>
</feature>
<dbReference type="GO" id="GO:0005337">
    <property type="term" value="F:nucleoside transmembrane transporter activity"/>
    <property type="evidence" value="ECO:0007669"/>
    <property type="project" value="InterPro"/>
</dbReference>
<dbReference type="AlphaFoldDB" id="A0AA35Y700"/>
<feature type="transmembrane region" description="Helical" evidence="7">
    <location>
        <begin position="339"/>
        <end position="362"/>
    </location>
</feature>
<gene>
    <name evidence="8" type="ORF">LSALG_LOCUS3775</name>
</gene>
<evidence type="ECO:0008006" key="10">
    <source>
        <dbReference type="Google" id="ProtNLM"/>
    </source>
</evidence>
<dbReference type="InterPro" id="IPR002259">
    <property type="entry name" value="Eqnu_transpt"/>
</dbReference>
<keyword evidence="9" id="KW-1185">Reference proteome</keyword>
<reference evidence="8" key="1">
    <citation type="submission" date="2023-04" db="EMBL/GenBank/DDBJ databases">
        <authorList>
            <person name="Vijverberg K."/>
            <person name="Xiong W."/>
            <person name="Schranz E."/>
        </authorList>
    </citation>
    <scope>NUCLEOTIDE SEQUENCE</scope>
</reference>
<dbReference type="PANTHER" id="PTHR10332">
    <property type="entry name" value="EQUILIBRATIVE NUCLEOSIDE TRANSPORTER"/>
    <property type="match status" value="1"/>
</dbReference>
<proteinExistence type="inferred from homology"/>